<dbReference type="InterPro" id="IPR015797">
    <property type="entry name" value="NUDIX_hydrolase-like_dom_sf"/>
</dbReference>
<feature type="domain" description="Nudix hydrolase" evidence="3">
    <location>
        <begin position="113"/>
        <end position="246"/>
    </location>
</feature>
<dbReference type="Proteomes" id="UP000663937">
    <property type="component" value="Chromosome"/>
</dbReference>
<gene>
    <name evidence="4" type="ORF">J4E96_12280</name>
</gene>
<dbReference type="AlphaFoldDB" id="A0A8A4ZC46"/>
<evidence type="ECO:0000259" key="3">
    <source>
        <dbReference type="PROSITE" id="PS51462"/>
    </source>
</evidence>
<dbReference type="EMBL" id="CP071868">
    <property type="protein sequence ID" value="QTE28166.1"/>
    <property type="molecule type" value="Genomic_DNA"/>
</dbReference>
<dbReference type="PANTHER" id="PTHR43736">
    <property type="entry name" value="ADP-RIBOSE PYROPHOSPHATASE"/>
    <property type="match status" value="1"/>
</dbReference>
<dbReference type="InterPro" id="IPR000086">
    <property type="entry name" value="NUDIX_hydrolase_dom"/>
</dbReference>
<keyword evidence="5" id="KW-1185">Reference proteome</keyword>
<reference evidence="4" key="1">
    <citation type="submission" date="2021-03" db="EMBL/GenBank/DDBJ databases">
        <title>Pengzhenrongella sicca gen. nov., sp. nov., a new member of suborder Micrococcineae isolated from High-Arctic tundra soil.</title>
        <authorList>
            <person name="Peng F."/>
        </authorList>
    </citation>
    <scope>NUCLEOTIDE SEQUENCE</scope>
    <source>
        <strain evidence="4">LRZ-2</strain>
    </source>
</reference>
<comment type="similarity">
    <text evidence="1">Belongs to the Nudix hydrolase family.</text>
</comment>
<dbReference type="SUPFAM" id="SSF55811">
    <property type="entry name" value="Nudix"/>
    <property type="match status" value="1"/>
</dbReference>
<dbReference type="Pfam" id="PF00293">
    <property type="entry name" value="NUDIX"/>
    <property type="match status" value="1"/>
</dbReference>
<dbReference type="CDD" id="cd03674">
    <property type="entry name" value="NUDIX_Hydrolase"/>
    <property type="match status" value="1"/>
</dbReference>
<dbReference type="PANTHER" id="PTHR43736:SF1">
    <property type="entry name" value="DIHYDRONEOPTERIN TRIPHOSPHATE DIPHOSPHATASE"/>
    <property type="match status" value="1"/>
</dbReference>
<dbReference type="PROSITE" id="PS51462">
    <property type="entry name" value="NUDIX"/>
    <property type="match status" value="1"/>
</dbReference>
<organism evidence="4 5">
    <name type="scientific">Pengzhenrongella sicca</name>
    <dbReference type="NCBI Taxonomy" id="2819238"/>
    <lineage>
        <taxon>Bacteria</taxon>
        <taxon>Bacillati</taxon>
        <taxon>Actinomycetota</taxon>
        <taxon>Actinomycetes</taxon>
        <taxon>Micrococcales</taxon>
        <taxon>Pengzhenrongella</taxon>
    </lineage>
</organism>
<name>A0A8A4ZC46_9MICO</name>
<proteinExistence type="inferred from homology"/>
<accession>A0A8A4ZC46</accession>
<sequence length="255" mass="27213">MSAVCRTTPLGSRAGRRAPDTAVNGSDRAGESCPAGRERLPKRGPGYARAVVQSPDAQNPDVPTPDVPTPAREILATLQAWTPVAPAQVVLKSEYETFLRLADASALDRHAGPEHLTGSCFVLTPDLSRVLLCLHRKGQFWVQLGGHVEPGDASVAAAAHREAREESGLVDLRPFDGTPIDVDRHALGDRFGACRVHWDVGFVAFADPGAAPAASDESEAVAWFDVDRLPPRLPPGFAARLRTVLAELADRSGRP</sequence>
<evidence type="ECO:0000313" key="4">
    <source>
        <dbReference type="EMBL" id="QTE28166.1"/>
    </source>
</evidence>
<dbReference type="KEGG" id="psic:J4E96_12280"/>
<feature type="region of interest" description="Disordered" evidence="2">
    <location>
        <begin position="1"/>
        <end position="67"/>
    </location>
</feature>
<dbReference type="Gene3D" id="3.90.79.10">
    <property type="entry name" value="Nucleoside Triphosphate Pyrophosphohydrolase"/>
    <property type="match status" value="1"/>
</dbReference>
<evidence type="ECO:0000313" key="5">
    <source>
        <dbReference type="Proteomes" id="UP000663937"/>
    </source>
</evidence>
<evidence type="ECO:0000256" key="2">
    <source>
        <dbReference type="SAM" id="MobiDB-lite"/>
    </source>
</evidence>
<protein>
    <submittedName>
        <fullName evidence="4">NUDIX domain-containing protein</fullName>
    </submittedName>
</protein>
<evidence type="ECO:0000256" key="1">
    <source>
        <dbReference type="ARBA" id="ARBA00005582"/>
    </source>
</evidence>